<dbReference type="RefSeq" id="WP_316429444.1">
    <property type="nucleotide sequence ID" value="NZ_CP053586.1"/>
</dbReference>
<dbReference type="Pfam" id="PF07862">
    <property type="entry name" value="Nif11"/>
    <property type="match status" value="1"/>
</dbReference>
<dbReference type="EMBL" id="CP053586">
    <property type="protein sequence ID" value="WNZ23923.1"/>
    <property type="molecule type" value="Genomic_DNA"/>
</dbReference>
<accession>A0AA96WEX5</accession>
<dbReference type="InterPro" id="IPR012903">
    <property type="entry name" value="Nif11"/>
</dbReference>
<name>A0AA96WEX5_9CYAN</name>
<feature type="domain" description="Nif11" evidence="1">
    <location>
        <begin position="9"/>
        <end position="52"/>
    </location>
</feature>
<sequence length="158" mass="17903">MHPTNTILEKVKSFLIRLVKDSAFVNQLQTSSIDQIQSLLHQSGYTFTNAEFETATIQLLDLKERDEFHELTEDELVGAIGGWMRRYPYPRPCHTPCSNPYPIQPMYGVIVEPPSDGYPRPKPKPLPYPYPQPMYGVVISPPGEVQPMYGVVIAPEDV</sequence>
<proteinExistence type="predicted"/>
<gene>
    <name evidence="2" type="ORF">HJG54_14380</name>
</gene>
<dbReference type="AlphaFoldDB" id="A0AA96WEX5"/>
<evidence type="ECO:0000313" key="2">
    <source>
        <dbReference type="EMBL" id="WNZ23923.1"/>
    </source>
</evidence>
<evidence type="ECO:0000259" key="1">
    <source>
        <dbReference type="Pfam" id="PF07862"/>
    </source>
</evidence>
<reference evidence="2" key="1">
    <citation type="submission" date="2020-05" db="EMBL/GenBank/DDBJ databases">
        <authorList>
            <person name="Zhu T."/>
            <person name="Keshari N."/>
            <person name="Lu X."/>
        </authorList>
    </citation>
    <scope>NUCLEOTIDE SEQUENCE</scope>
    <source>
        <strain evidence="2">NK1-12</strain>
    </source>
</reference>
<organism evidence="2">
    <name type="scientific">Leptolyngbya sp. NK1-12</name>
    <dbReference type="NCBI Taxonomy" id="2547451"/>
    <lineage>
        <taxon>Bacteria</taxon>
        <taxon>Bacillati</taxon>
        <taxon>Cyanobacteriota</taxon>
        <taxon>Cyanophyceae</taxon>
        <taxon>Leptolyngbyales</taxon>
        <taxon>Leptolyngbyaceae</taxon>
        <taxon>Leptolyngbya group</taxon>
        <taxon>Leptolyngbya</taxon>
    </lineage>
</organism>
<protein>
    <submittedName>
        <fullName evidence="2">Nif11-like leader peptide family natural product</fullName>
    </submittedName>
</protein>